<reference evidence="4 5" key="1">
    <citation type="journal article" date="2018" name="Sci. Rep.">
        <title>Comparative genomics provides insights into the lifestyle and reveals functional heterogeneity of dark septate endophytic fungi.</title>
        <authorList>
            <person name="Knapp D.G."/>
            <person name="Nemeth J.B."/>
            <person name="Barry K."/>
            <person name="Hainaut M."/>
            <person name="Henrissat B."/>
            <person name="Johnson J."/>
            <person name="Kuo A."/>
            <person name="Lim J.H.P."/>
            <person name="Lipzen A."/>
            <person name="Nolan M."/>
            <person name="Ohm R.A."/>
            <person name="Tamas L."/>
            <person name="Grigoriev I.V."/>
            <person name="Spatafora J.W."/>
            <person name="Nagy L.G."/>
            <person name="Kovacs G.M."/>
        </authorList>
    </citation>
    <scope>NUCLEOTIDE SEQUENCE [LARGE SCALE GENOMIC DNA]</scope>
    <source>
        <strain evidence="4 5">DSE2036</strain>
    </source>
</reference>
<comment type="similarity">
    <text evidence="1">Belongs to the peptidase S12 family.</text>
</comment>
<sequence length="543" mass="61171">MTSLPDRLARLEPDIQRLMDIGGTPGVSLGVMTYGHLLYYKGFGKSDVEKGLPMTENTILPVGAMTKAVTAAAMGILVEEKKATWDTLVKDVIPDFDINDQTLKNDLTITDLLSQRSGMSWSDNLLLGTENNVLISHKNLMKHISRQTRLLPFRGQYSPNTLGYEVIGKVIEILSGQSFFDFVQNRIFNPLGMDRTFLRTPPSTIEDVGTTYNTLDDGTTVPITAVKMGDDWVGAPHGGMRSSVTDLMKLYSEFMVCYKNQLETGERSSPHSPLKQVPELMSTRVPIDQPSMRETSYGRGWARVQLPGRMGHLGINADLMVEGMPVVCRGAPSQLAVFHQGSFPGAMSVVILLPGMDVIIVVSTNALALNDVADWIGQLVLEEVVMTFDNLRTDFIELAEISKSENLKWYPELIDNLSREQNKRTSPRPLEQYAGTYWDQLRTFKIEVVLEDGQLYWLFQGLDSEKFALKHYENDCFTWLAPRNELLKRGRWVGWDQGLEFWQVSFQTGQNGKVDTLLWSHDNGVPALEYKKAWELRGGYYSY</sequence>
<dbReference type="STRING" id="97972.A0A2V1DVK3"/>
<dbReference type="AlphaFoldDB" id="A0A2V1DVK3"/>
<evidence type="ECO:0000259" key="2">
    <source>
        <dbReference type="Pfam" id="PF00144"/>
    </source>
</evidence>
<name>A0A2V1DVK3_9PLEO</name>
<evidence type="ECO:0000313" key="5">
    <source>
        <dbReference type="Proteomes" id="UP000244855"/>
    </source>
</evidence>
<dbReference type="Proteomes" id="UP000244855">
    <property type="component" value="Unassembled WGS sequence"/>
</dbReference>
<dbReference type="InterPro" id="IPR001466">
    <property type="entry name" value="Beta-lactam-related"/>
</dbReference>
<keyword evidence="5" id="KW-1185">Reference proteome</keyword>
<dbReference type="SUPFAM" id="SSF56601">
    <property type="entry name" value="beta-lactamase/transpeptidase-like"/>
    <property type="match status" value="1"/>
</dbReference>
<dbReference type="InterPro" id="IPR021860">
    <property type="entry name" value="Peptidase_S12_Pab87-rel_C"/>
</dbReference>
<evidence type="ECO:0000313" key="4">
    <source>
        <dbReference type="EMBL" id="PVI00850.1"/>
    </source>
</evidence>
<feature type="domain" description="Beta-lactamase-related" evidence="2">
    <location>
        <begin position="15"/>
        <end position="369"/>
    </location>
</feature>
<evidence type="ECO:0000259" key="3">
    <source>
        <dbReference type="Pfam" id="PF11954"/>
    </source>
</evidence>
<feature type="domain" description="Peptidase S12 Pab87-related C-terminal" evidence="3">
    <location>
        <begin position="422"/>
        <end position="520"/>
    </location>
</feature>
<protein>
    <submittedName>
        <fullName evidence="4">Beta-lactamase/transpeptidase-like protein</fullName>
    </submittedName>
</protein>
<dbReference type="InterPro" id="IPR012338">
    <property type="entry name" value="Beta-lactam/transpept-like"/>
</dbReference>
<accession>A0A2V1DVK3</accession>
<organism evidence="4 5">
    <name type="scientific">Periconia macrospinosa</name>
    <dbReference type="NCBI Taxonomy" id="97972"/>
    <lineage>
        <taxon>Eukaryota</taxon>
        <taxon>Fungi</taxon>
        <taxon>Dikarya</taxon>
        <taxon>Ascomycota</taxon>
        <taxon>Pezizomycotina</taxon>
        <taxon>Dothideomycetes</taxon>
        <taxon>Pleosporomycetidae</taxon>
        <taxon>Pleosporales</taxon>
        <taxon>Massarineae</taxon>
        <taxon>Periconiaceae</taxon>
        <taxon>Periconia</taxon>
    </lineage>
</organism>
<evidence type="ECO:0000256" key="1">
    <source>
        <dbReference type="ARBA" id="ARBA00038215"/>
    </source>
</evidence>
<dbReference type="OrthoDB" id="5946976at2759"/>
<dbReference type="Gene3D" id="3.40.710.10">
    <property type="entry name" value="DD-peptidase/beta-lactamase superfamily"/>
    <property type="match status" value="1"/>
</dbReference>
<proteinExistence type="inferred from homology"/>
<gene>
    <name evidence="4" type="ORF">DM02DRAFT_526225</name>
</gene>
<dbReference type="Pfam" id="PF00144">
    <property type="entry name" value="Beta-lactamase"/>
    <property type="match status" value="1"/>
</dbReference>
<dbReference type="Pfam" id="PF11954">
    <property type="entry name" value="DUF3471"/>
    <property type="match status" value="1"/>
</dbReference>
<dbReference type="PANTHER" id="PTHR46825">
    <property type="entry name" value="D-ALANYL-D-ALANINE-CARBOXYPEPTIDASE/ENDOPEPTIDASE AMPH"/>
    <property type="match status" value="1"/>
</dbReference>
<dbReference type="InterPro" id="IPR050491">
    <property type="entry name" value="AmpC-like"/>
</dbReference>
<dbReference type="Gene3D" id="2.40.128.600">
    <property type="match status" value="1"/>
</dbReference>
<dbReference type="EMBL" id="KZ805367">
    <property type="protein sequence ID" value="PVI00850.1"/>
    <property type="molecule type" value="Genomic_DNA"/>
</dbReference>
<dbReference type="PANTHER" id="PTHR46825:SF14">
    <property type="entry name" value="BETA-LACTAMASE-RELATED DOMAIN-CONTAINING PROTEIN"/>
    <property type="match status" value="1"/>
</dbReference>